<dbReference type="Gene3D" id="1.25.40.10">
    <property type="entry name" value="Tetratricopeptide repeat domain"/>
    <property type="match status" value="1"/>
</dbReference>
<evidence type="ECO:0000256" key="3">
    <source>
        <dbReference type="ARBA" id="ARBA00022946"/>
    </source>
</evidence>
<dbReference type="GO" id="GO:0003729">
    <property type="term" value="F:mRNA binding"/>
    <property type="evidence" value="ECO:0007669"/>
    <property type="project" value="TreeGrafter"/>
</dbReference>
<evidence type="ECO:0000313" key="5">
    <source>
        <dbReference type="EMBL" id="OEL15567.1"/>
    </source>
</evidence>
<keyword evidence="2" id="KW-0677">Repeat</keyword>
<evidence type="ECO:0000256" key="4">
    <source>
        <dbReference type="PROSITE-ProRule" id="PRU00708"/>
    </source>
</evidence>
<dbReference type="PANTHER" id="PTHR47938">
    <property type="entry name" value="RESPIRATORY COMPLEX I CHAPERONE (CIA84), PUTATIVE (AFU_ORTHOLOGUE AFUA_2G06020)-RELATED"/>
    <property type="match status" value="1"/>
</dbReference>
<dbReference type="InterPro" id="IPR002885">
    <property type="entry name" value="PPR_rpt"/>
</dbReference>
<gene>
    <name evidence="5" type="ORF">BAE44_0023414</name>
</gene>
<protein>
    <recommendedName>
        <fullName evidence="7">Pentatricopeptide repeat-containing protein</fullName>
    </recommendedName>
</protein>
<evidence type="ECO:0008006" key="7">
    <source>
        <dbReference type="Google" id="ProtNLM"/>
    </source>
</evidence>
<evidence type="ECO:0000313" key="6">
    <source>
        <dbReference type="Proteomes" id="UP000095767"/>
    </source>
</evidence>
<dbReference type="PROSITE" id="PS51375">
    <property type="entry name" value="PPR"/>
    <property type="match status" value="2"/>
</dbReference>
<dbReference type="PANTHER" id="PTHR47938:SF35">
    <property type="entry name" value="PENTATRICOPEPTIDE REPEAT-CONTAINING PROTEIN 4, MITOCHONDRIAL-RELATED"/>
    <property type="match status" value="1"/>
</dbReference>
<keyword evidence="6" id="KW-1185">Reference proteome</keyword>
<organism evidence="5 6">
    <name type="scientific">Dichanthelium oligosanthes</name>
    <dbReference type="NCBI Taxonomy" id="888268"/>
    <lineage>
        <taxon>Eukaryota</taxon>
        <taxon>Viridiplantae</taxon>
        <taxon>Streptophyta</taxon>
        <taxon>Embryophyta</taxon>
        <taxon>Tracheophyta</taxon>
        <taxon>Spermatophyta</taxon>
        <taxon>Magnoliopsida</taxon>
        <taxon>Liliopsida</taxon>
        <taxon>Poales</taxon>
        <taxon>Poaceae</taxon>
        <taxon>PACMAD clade</taxon>
        <taxon>Panicoideae</taxon>
        <taxon>Panicodae</taxon>
        <taxon>Paniceae</taxon>
        <taxon>Dichantheliinae</taxon>
        <taxon>Dichanthelium</taxon>
    </lineage>
</organism>
<dbReference type="AlphaFoldDB" id="A0A1E5URS1"/>
<evidence type="ECO:0000256" key="2">
    <source>
        <dbReference type="ARBA" id="ARBA00022737"/>
    </source>
</evidence>
<dbReference type="STRING" id="888268.A0A1E5URS1"/>
<reference evidence="5 6" key="1">
    <citation type="submission" date="2016-09" db="EMBL/GenBank/DDBJ databases">
        <title>The draft genome of Dichanthelium oligosanthes: A C3 panicoid grass species.</title>
        <authorList>
            <person name="Studer A.J."/>
            <person name="Schnable J.C."/>
            <person name="Brutnell T.P."/>
        </authorList>
    </citation>
    <scope>NUCLEOTIDE SEQUENCE [LARGE SCALE GENOMIC DNA]</scope>
    <source>
        <strain evidence="6">cv. Kellogg 1175</strain>
        <tissue evidence="5">Leaf</tissue>
    </source>
</reference>
<dbReference type="NCBIfam" id="TIGR00756">
    <property type="entry name" value="PPR"/>
    <property type="match status" value="2"/>
</dbReference>
<feature type="repeat" description="PPR" evidence="4">
    <location>
        <begin position="9"/>
        <end position="43"/>
    </location>
</feature>
<sequence>MLLRGLVPGARVYGVYVSALCDRGDLAGARRMLGCMERAGCPPDVTTFGVVVVGCVAAGDVEAAREVAREAVRRGLRWDVPALSELVAALRGGGHLVRARGLLLEILRDGCAARLDASAFEQLIGEGALCDETPAVGVAGETPMSL</sequence>
<comment type="similarity">
    <text evidence="1">Belongs to the PPR family. P subfamily.</text>
</comment>
<comment type="caution">
    <text evidence="5">The sequence shown here is derived from an EMBL/GenBank/DDBJ whole genome shotgun (WGS) entry which is preliminary data.</text>
</comment>
<dbReference type="InterPro" id="IPR011990">
    <property type="entry name" value="TPR-like_helical_dom_sf"/>
</dbReference>
<feature type="repeat" description="PPR" evidence="4">
    <location>
        <begin position="44"/>
        <end position="78"/>
    </location>
</feature>
<proteinExistence type="inferred from homology"/>
<keyword evidence="3" id="KW-0809">Transit peptide</keyword>
<name>A0A1E5URS1_9POAL</name>
<dbReference type="Proteomes" id="UP000095767">
    <property type="component" value="Unassembled WGS sequence"/>
</dbReference>
<evidence type="ECO:0000256" key="1">
    <source>
        <dbReference type="ARBA" id="ARBA00007626"/>
    </source>
</evidence>
<accession>A0A1E5URS1</accession>
<dbReference type="OrthoDB" id="185373at2759"/>
<dbReference type="EMBL" id="LWDX02066293">
    <property type="protein sequence ID" value="OEL15567.1"/>
    <property type="molecule type" value="Genomic_DNA"/>
</dbReference>
<dbReference type="Pfam" id="PF01535">
    <property type="entry name" value="PPR"/>
    <property type="match status" value="2"/>
</dbReference>